<gene>
    <name evidence="3" type="primary">infB</name>
    <name evidence="3" type="ORF">HMPREF0621_1590</name>
</gene>
<keyword evidence="3" id="KW-0648">Protein biosynthesis</keyword>
<proteinExistence type="predicted"/>
<dbReference type="InterPro" id="IPR013575">
    <property type="entry name" value="IF2_assoc_dom_bac"/>
</dbReference>
<dbReference type="EMBL" id="ACZR01000014">
    <property type="protein sequence ID" value="EEX50067.1"/>
    <property type="molecule type" value="Genomic_DNA"/>
</dbReference>
<dbReference type="HOGENOM" id="CLU_2618848_0_0_6"/>
<dbReference type="GO" id="GO:0003743">
    <property type="term" value="F:translation initiation factor activity"/>
    <property type="evidence" value="ECO:0007669"/>
    <property type="project" value="UniProtKB-KW"/>
</dbReference>
<feature type="region of interest" description="Disordered" evidence="1">
    <location>
        <begin position="1"/>
        <end position="42"/>
    </location>
</feature>
<evidence type="ECO:0000313" key="3">
    <source>
        <dbReference type="EMBL" id="EEX50067.1"/>
    </source>
</evidence>
<organism evidence="3 4">
    <name type="scientific">Pasteurella dagmatis ATCC 43325</name>
    <dbReference type="NCBI Taxonomy" id="667128"/>
    <lineage>
        <taxon>Bacteria</taxon>
        <taxon>Pseudomonadati</taxon>
        <taxon>Pseudomonadota</taxon>
        <taxon>Gammaproteobacteria</taxon>
        <taxon>Pasteurellales</taxon>
        <taxon>Pasteurellaceae</taxon>
        <taxon>Pasteurella</taxon>
    </lineage>
</organism>
<evidence type="ECO:0000256" key="1">
    <source>
        <dbReference type="SAM" id="MobiDB-lite"/>
    </source>
</evidence>
<keyword evidence="4" id="KW-1185">Reference proteome</keyword>
<comment type="caution">
    <text evidence="3">The sequence shown here is derived from an EMBL/GenBank/DDBJ whole genome shotgun (WGS) entry which is preliminary data.</text>
</comment>
<dbReference type="STRING" id="667128.HMPREF0621_1590"/>
<evidence type="ECO:0000259" key="2">
    <source>
        <dbReference type="Pfam" id="PF08364"/>
    </source>
</evidence>
<reference evidence="3 4" key="1">
    <citation type="submission" date="2009-10" db="EMBL/GenBank/DDBJ databases">
        <authorList>
            <person name="Muzny D."/>
            <person name="Qin X."/>
            <person name="Deng J."/>
            <person name="Jiang H."/>
            <person name="Liu Y."/>
            <person name="Qu J."/>
            <person name="Song X.-Z."/>
            <person name="Zhang L."/>
            <person name="Thornton R."/>
            <person name="Coyle M."/>
            <person name="Francisco L."/>
            <person name="Jackson L."/>
            <person name="Javaid M."/>
            <person name="Korchina V."/>
            <person name="Kovar C."/>
            <person name="Mata R."/>
            <person name="Mathew T."/>
            <person name="Ngo R."/>
            <person name="Nguyen L."/>
            <person name="Nguyen N."/>
            <person name="Okwuonu G."/>
            <person name="Ongeri F."/>
            <person name="Pham C."/>
            <person name="Simmons D."/>
            <person name="Wilczek-Boney K."/>
            <person name="Hale W."/>
            <person name="Jakkamsetti A."/>
            <person name="Pham P."/>
            <person name="Ruth R."/>
            <person name="San Lucas F."/>
            <person name="Warren J."/>
            <person name="Zhang J."/>
            <person name="Zhao Z."/>
            <person name="Zhou C."/>
            <person name="Zhu D."/>
            <person name="Lee S."/>
            <person name="Bess C."/>
            <person name="Blankenburg K."/>
            <person name="Forbes L."/>
            <person name="Fu Q."/>
            <person name="Gubbala S."/>
            <person name="Hirani K."/>
            <person name="Jayaseelan J.C."/>
            <person name="Lara F."/>
            <person name="Munidasa M."/>
            <person name="Palculict T."/>
            <person name="Patil S."/>
            <person name="Pu L.-L."/>
            <person name="Saada N."/>
            <person name="Tang L."/>
            <person name="Weissenberger G."/>
            <person name="Zhu Y."/>
            <person name="Hemphill L."/>
            <person name="Shang Y."/>
            <person name="Youmans B."/>
            <person name="Ayvaz T."/>
            <person name="Ross M."/>
            <person name="Santibanez J."/>
            <person name="Aqrawi P."/>
            <person name="Gross S."/>
            <person name="Joshi V."/>
            <person name="Fowler G."/>
            <person name="Nazareth L."/>
            <person name="Reid J."/>
            <person name="Worley K."/>
            <person name="Petrosino J."/>
            <person name="Highlander S."/>
            <person name="Gibbs R."/>
        </authorList>
    </citation>
    <scope>NUCLEOTIDE SEQUENCE [LARGE SCALE GENOMIC DNA]</scope>
    <source>
        <strain evidence="3 4">ATCC 43325</strain>
    </source>
</reference>
<dbReference type="Pfam" id="PF08364">
    <property type="entry name" value="IF2_assoc"/>
    <property type="match status" value="1"/>
</dbReference>
<sequence>MTEDVKKADGTTPKKLSLQRRTKTTVSTTTGGKAKEVQVEVRKKRTVPTDAAQRAEEAKLKAIQEAERLAAEKAKKES</sequence>
<dbReference type="Proteomes" id="UP000005519">
    <property type="component" value="Unassembled WGS sequence"/>
</dbReference>
<dbReference type="AlphaFoldDB" id="C9PRG6"/>
<name>C9PRG6_9PAST</name>
<keyword evidence="3" id="KW-0396">Initiation factor</keyword>
<feature type="domain" description="Initiation factor 2 associated" evidence="2">
    <location>
        <begin position="13"/>
        <end position="47"/>
    </location>
</feature>
<protein>
    <submittedName>
        <fullName evidence="3">Translation initiation factor IF-2</fullName>
    </submittedName>
</protein>
<evidence type="ECO:0000313" key="4">
    <source>
        <dbReference type="Proteomes" id="UP000005519"/>
    </source>
</evidence>
<accession>C9PRG6</accession>